<sequence>MEYLKGLNERQKEAVLHTDGPLLIVAGAGAGKTKTITHRIAHLIESGVAPRSILAVTFTNKAAGEMRERVQALLNGKTGGLPLVATFHSLGVRLLREFYERAMISRGFSIWDRDDSTRSIKKSLEKLGLDWKPGATLSLISREKGDGISVDEYEKRARTFRERAVVQVWRLYESALAEEDALDFDDLLLRTQNLLRNSPETLKLLQDRWSHITIDEYQDTNKSQYEIARLLTGERKNICVVGDVDQNVYSWRGADIGHLLSFEKTFPGTKVVLLEENYRSSSTILAAANAVIEKNVRRPAKHLFTLNPAGEPLSLYGAQTETDEAWFVATTAQALMEKGMPGGEIAVLYRENFQSRAIEEALLSFGLPYRVLGTRFFERKEVKDALSYLRAALNPKSKINLARIAGVPPRGIGAVTLARMMSGAVGELAPAARVKVNAFRQTLLHIGGALATLPASDAVRFAVEESGMEKMFKGDAETGHERLENIRELVNLATRYDFAAPPEGIERLLEEAALMSDQDSLDKEDGGISLMTAHASKGLEFDAVFVTGLEQGLFPSVREDEKKDPEEERRLFYVAVTRARKRLFLSFANERMKYGSREHTIPSEFLEDIDPRLISFATPEATQSEWIIR</sequence>
<name>A0A1F6E6G1_9BACT</name>
<dbReference type="EMBL" id="MFLP01000038">
    <property type="protein sequence ID" value="OGG69130.1"/>
    <property type="molecule type" value="Genomic_DNA"/>
</dbReference>
<feature type="binding site" evidence="11">
    <location>
        <begin position="26"/>
        <end position="33"/>
    </location>
    <ligand>
        <name>ATP</name>
        <dbReference type="ChEBI" id="CHEBI:30616"/>
    </ligand>
</feature>
<dbReference type="Gene3D" id="3.40.50.300">
    <property type="entry name" value="P-loop containing nucleotide triphosphate hydrolases"/>
    <property type="match status" value="2"/>
</dbReference>
<dbReference type="AlphaFoldDB" id="A0A1F6E6G1"/>
<evidence type="ECO:0000313" key="14">
    <source>
        <dbReference type="EMBL" id="OGG69130.1"/>
    </source>
</evidence>
<gene>
    <name evidence="14" type="ORF">A3F27_03420</name>
</gene>
<evidence type="ECO:0000256" key="7">
    <source>
        <dbReference type="ARBA" id="ARBA00023235"/>
    </source>
</evidence>
<keyword evidence="2 11" id="KW-0547">Nucleotide-binding</keyword>
<dbReference type="PROSITE" id="PS51198">
    <property type="entry name" value="UVRD_HELICASE_ATP_BIND"/>
    <property type="match status" value="1"/>
</dbReference>
<organism evidence="14 15">
    <name type="scientific">Candidatus Kaiserbacteria bacterium RIFCSPHIGHO2_12_FULL_53_13</name>
    <dbReference type="NCBI Taxonomy" id="1798502"/>
    <lineage>
        <taxon>Bacteria</taxon>
        <taxon>Candidatus Kaiseribacteriota</taxon>
    </lineage>
</organism>
<keyword evidence="3 11" id="KW-0378">Hydrolase</keyword>
<feature type="domain" description="UvrD-like helicase ATP-binding" evidence="12">
    <location>
        <begin position="5"/>
        <end position="281"/>
    </location>
</feature>
<dbReference type="GO" id="GO:0016887">
    <property type="term" value="F:ATP hydrolysis activity"/>
    <property type="evidence" value="ECO:0007669"/>
    <property type="project" value="RHEA"/>
</dbReference>
<dbReference type="InterPro" id="IPR014016">
    <property type="entry name" value="UvrD-like_ATP-bd"/>
</dbReference>
<keyword evidence="5 11" id="KW-0067">ATP-binding</keyword>
<keyword evidence="7" id="KW-0413">Isomerase</keyword>
<dbReference type="InterPro" id="IPR000212">
    <property type="entry name" value="DNA_helicase_UvrD/REP"/>
</dbReference>
<evidence type="ECO:0000256" key="2">
    <source>
        <dbReference type="ARBA" id="ARBA00022741"/>
    </source>
</evidence>
<dbReference type="EC" id="5.6.2.4" evidence="9"/>
<dbReference type="Gene3D" id="1.10.10.160">
    <property type="match status" value="1"/>
</dbReference>
<comment type="similarity">
    <text evidence="1">Belongs to the helicase family. UvrD subfamily.</text>
</comment>
<dbReference type="PANTHER" id="PTHR11070:SF2">
    <property type="entry name" value="ATP-DEPENDENT DNA HELICASE SRS2"/>
    <property type="match status" value="1"/>
</dbReference>
<evidence type="ECO:0000259" key="12">
    <source>
        <dbReference type="PROSITE" id="PS51198"/>
    </source>
</evidence>
<evidence type="ECO:0000256" key="4">
    <source>
        <dbReference type="ARBA" id="ARBA00022806"/>
    </source>
</evidence>
<dbReference type="Gene3D" id="1.10.486.10">
    <property type="entry name" value="PCRA, domain 4"/>
    <property type="match status" value="1"/>
</dbReference>
<feature type="domain" description="UvrD-like helicase C-terminal" evidence="13">
    <location>
        <begin position="282"/>
        <end position="538"/>
    </location>
</feature>
<comment type="catalytic activity">
    <reaction evidence="10">
        <text>ATP + H2O = ADP + phosphate + H(+)</text>
        <dbReference type="Rhea" id="RHEA:13065"/>
        <dbReference type="ChEBI" id="CHEBI:15377"/>
        <dbReference type="ChEBI" id="CHEBI:15378"/>
        <dbReference type="ChEBI" id="CHEBI:30616"/>
        <dbReference type="ChEBI" id="CHEBI:43474"/>
        <dbReference type="ChEBI" id="CHEBI:456216"/>
        <dbReference type="EC" id="5.6.2.4"/>
    </reaction>
</comment>
<evidence type="ECO:0000256" key="8">
    <source>
        <dbReference type="ARBA" id="ARBA00034617"/>
    </source>
</evidence>
<dbReference type="GO" id="GO:0043138">
    <property type="term" value="F:3'-5' DNA helicase activity"/>
    <property type="evidence" value="ECO:0007669"/>
    <property type="project" value="UniProtKB-EC"/>
</dbReference>
<dbReference type="GO" id="GO:0005829">
    <property type="term" value="C:cytosol"/>
    <property type="evidence" value="ECO:0007669"/>
    <property type="project" value="TreeGrafter"/>
</dbReference>
<evidence type="ECO:0000256" key="10">
    <source>
        <dbReference type="ARBA" id="ARBA00048988"/>
    </source>
</evidence>
<dbReference type="GO" id="GO:0000725">
    <property type="term" value="P:recombinational repair"/>
    <property type="evidence" value="ECO:0007669"/>
    <property type="project" value="TreeGrafter"/>
</dbReference>
<comment type="caution">
    <text evidence="14">The sequence shown here is derived from an EMBL/GenBank/DDBJ whole genome shotgun (WGS) entry which is preliminary data.</text>
</comment>
<dbReference type="InterPro" id="IPR014017">
    <property type="entry name" value="DNA_helicase_UvrD-like_C"/>
</dbReference>
<evidence type="ECO:0000256" key="6">
    <source>
        <dbReference type="ARBA" id="ARBA00023125"/>
    </source>
</evidence>
<dbReference type="GO" id="GO:0005524">
    <property type="term" value="F:ATP binding"/>
    <property type="evidence" value="ECO:0007669"/>
    <property type="project" value="UniProtKB-UniRule"/>
</dbReference>
<dbReference type="GO" id="GO:0003677">
    <property type="term" value="F:DNA binding"/>
    <property type="evidence" value="ECO:0007669"/>
    <property type="project" value="UniProtKB-KW"/>
</dbReference>
<evidence type="ECO:0000256" key="5">
    <source>
        <dbReference type="ARBA" id="ARBA00022840"/>
    </source>
</evidence>
<dbReference type="Proteomes" id="UP000176689">
    <property type="component" value="Unassembled WGS sequence"/>
</dbReference>
<dbReference type="PANTHER" id="PTHR11070">
    <property type="entry name" value="UVRD / RECB / PCRA DNA HELICASE FAMILY MEMBER"/>
    <property type="match status" value="1"/>
</dbReference>
<evidence type="ECO:0000256" key="9">
    <source>
        <dbReference type="ARBA" id="ARBA00034808"/>
    </source>
</evidence>
<dbReference type="GO" id="GO:0033202">
    <property type="term" value="C:DNA helicase complex"/>
    <property type="evidence" value="ECO:0007669"/>
    <property type="project" value="TreeGrafter"/>
</dbReference>
<accession>A0A1F6E6G1</accession>
<dbReference type="CDD" id="cd17932">
    <property type="entry name" value="DEXQc_UvrD"/>
    <property type="match status" value="1"/>
</dbReference>
<dbReference type="Pfam" id="PF13361">
    <property type="entry name" value="UvrD_C"/>
    <property type="match status" value="2"/>
</dbReference>
<dbReference type="InterPro" id="IPR027417">
    <property type="entry name" value="P-loop_NTPase"/>
</dbReference>
<evidence type="ECO:0000259" key="13">
    <source>
        <dbReference type="PROSITE" id="PS51217"/>
    </source>
</evidence>
<proteinExistence type="inferred from homology"/>
<evidence type="ECO:0000313" key="15">
    <source>
        <dbReference type="Proteomes" id="UP000176689"/>
    </source>
</evidence>
<evidence type="ECO:0000256" key="1">
    <source>
        <dbReference type="ARBA" id="ARBA00009922"/>
    </source>
</evidence>
<comment type="catalytic activity">
    <reaction evidence="8">
        <text>Couples ATP hydrolysis with the unwinding of duplex DNA by translocating in the 3'-5' direction.</text>
        <dbReference type="EC" id="5.6.2.4"/>
    </reaction>
</comment>
<protein>
    <recommendedName>
        <fullName evidence="9">DNA 3'-5' helicase</fullName>
        <ecNumber evidence="9">5.6.2.4</ecNumber>
    </recommendedName>
</protein>
<keyword evidence="6" id="KW-0238">DNA-binding</keyword>
<dbReference type="InterPro" id="IPR013986">
    <property type="entry name" value="DExx_box_DNA_helicase_dom_sf"/>
</dbReference>
<dbReference type="PROSITE" id="PS51217">
    <property type="entry name" value="UVRD_HELICASE_CTER"/>
    <property type="match status" value="1"/>
</dbReference>
<dbReference type="Pfam" id="PF00580">
    <property type="entry name" value="UvrD-helicase"/>
    <property type="match status" value="1"/>
</dbReference>
<reference evidence="14 15" key="1">
    <citation type="journal article" date="2016" name="Nat. Commun.">
        <title>Thousands of microbial genomes shed light on interconnected biogeochemical processes in an aquifer system.</title>
        <authorList>
            <person name="Anantharaman K."/>
            <person name="Brown C.T."/>
            <person name="Hug L.A."/>
            <person name="Sharon I."/>
            <person name="Castelle C.J."/>
            <person name="Probst A.J."/>
            <person name="Thomas B.C."/>
            <person name="Singh A."/>
            <person name="Wilkins M.J."/>
            <person name="Karaoz U."/>
            <person name="Brodie E.L."/>
            <person name="Williams K.H."/>
            <person name="Hubbard S.S."/>
            <person name="Banfield J.F."/>
        </authorList>
    </citation>
    <scope>NUCLEOTIDE SEQUENCE [LARGE SCALE GENOMIC DNA]</scope>
</reference>
<keyword evidence="4 11" id="KW-0347">Helicase</keyword>
<dbReference type="SUPFAM" id="SSF52540">
    <property type="entry name" value="P-loop containing nucleoside triphosphate hydrolases"/>
    <property type="match status" value="1"/>
</dbReference>
<evidence type="ECO:0000256" key="3">
    <source>
        <dbReference type="ARBA" id="ARBA00022801"/>
    </source>
</evidence>
<evidence type="ECO:0000256" key="11">
    <source>
        <dbReference type="PROSITE-ProRule" id="PRU00560"/>
    </source>
</evidence>